<evidence type="ECO:0000313" key="7">
    <source>
        <dbReference type="EMBL" id="JAI65930.1"/>
    </source>
</evidence>
<evidence type="ECO:0000256" key="6">
    <source>
        <dbReference type="SAM" id="Coils"/>
    </source>
</evidence>
<dbReference type="EMBL" id="GDRN01055748">
    <property type="protein sequence ID" value="JAI65930.1"/>
    <property type="molecule type" value="Transcribed_RNA"/>
</dbReference>
<keyword evidence="3" id="KW-0809">Transit peptide</keyword>
<dbReference type="GO" id="GO:0042030">
    <property type="term" value="F:ATPase inhibitor activity"/>
    <property type="evidence" value="ECO:0007669"/>
    <property type="project" value="InterPro"/>
</dbReference>
<evidence type="ECO:0008006" key="8">
    <source>
        <dbReference type="Google" id="ProtNLM"/>
    </source>
</evidence>
<evidence type="ECO:0000256" key="5">
    <source>
        <dbReference type="ARBA" id="ARBA00023128"/>
    </source>
</evidence>
<keyword evidence="4 6" id="KW-0175">Coiled coil</keyword>
<organism evidence="7">
    <name type="scientific">Scylla olivacea</name>
    <name type="common">Orange mud crab</name>
    <name type="synonym">Cancer olivacea</name>
    <dbReference type="NCBI Taxonomy" id="85551"/>
    <lineage>
        <taxon>Eukaryota</taxon>
        <taxon>Metazoa</taxon>
        <taxon>Ecdysozoa</taxon>
        <taxon>Arthropoda</taxon>
        <taxon>Crustacea</taxon>
        <taxon>Multicrustacea</taxon>
        <taxon>Malacostraca</taxon>
        <taxon>Eumalacostraca</taxon>
        <taxon>Eucarida</taxon>
        <taxon>Decapoda</taxon>
        <taxon>Pleocyemata</taxon>
        <taxon>Brachyura</taxon>
        <taxon>Eubrachyura</taxon>
        <taxon>Portunoidea</taxon>
        <taxon>Portunidae</taxon>
        <taxon>Portuninae</taxon>
        <taxon>Scylla</taxon>
    </lineage>
</organism>
<evidence type="ECO:0000256" key="3">
    <source>
        <dbReference type="ARBA" id="ARBA00022946"/>
    </source>
</evidence>
<evidence type="ECO:0000256" key="2">
    <source>
        <dbReference type="ARBA" id="ARBA00010901"/>
    </source>
</evidence>
<dbReference type="Pfam" id="PF04568">
    <property type="entry name" value="IATP"/>
    <property type="match status" value="1"/>
</dbReference>
<dbReference type="GO" id="GO:0005739">
    <property type="term" value="C:mitochondrion"/>
    <property type="evidence" value="ECO:0007669"/>
    <property type="project" value="UniProtKB-SubCell"/>
</dbReference>
<name>A0A0P4WEY1_SCYOL</name>
<comment type="subcellular location">
    <subcellularLocation>
        <location evidence="1">Mitochondrion</location>
    </subcellularLocation>
</comment>
<protein>
    <recommendedName>
        <fullName evidence="8">ATPase inhibitor, mitochondrial</fullName>
    </recommendedName>
</protein>
<feature type="coiled-coil region" evidence="6">
    <location>
        <begin position="73"/>
        <end position="138"/>
    </location>
</feature>
<proteinExistence type="inferred from homology"/>
<evidence type="ECO:0000256" key="1">
    <source>
        <dbReference type="ARBA" id="ARBA00004173"/>
    </source>
</evidence>
<sequence length="138" mass="16652">MATWMSRVLVAALKDGGRLCHGYGGSIREAGGSLGKRAVAKEEQYFWEQERRQILQLREELRKGRLDSKLQCKDQLEEMVTRQKEQIAEHQRRAQYHKEEMEMHRKEYEHHLERIVYHNDKEQKLREKMSKLRDDEED</sequence>
<comment type="similarity">
    <text evidence="2">Belongs to the ATPase inhibitor family.</text>
</comment>
<reference evidence="7" key="1">
    <citation type="submission" date="2015-09" db="EMBL/GenBank/DDBJ databases">
        <title>Scylla olivacea transcriptome.</title>
        <authorList>
            <person name="Ikhwanuddin M."/>
        </authorList>
    </citation>
    <scope>NUCLEOTIDE SEQUENCE</scope>
</reference>
<dbReference type="InterPro" id="IPR007648">
    <property type="entry name" value="ATPase_inhibitor_mt"/>
</dbReference>
<dbReference type="AlphaFoldDB" id="A0A0P4WEY1"/>
<keyword evidence="5" id="KW-0496">Mitochondrion</keyword>
<dbReference type="Gene3D" id="1.20.5.500">
    <property type="entry name" value="Single helix bin"/>
    <property type="match status" value="1"/>
</dbReference>
<dbReference type="SUPFAM" id="SSF64602">
    <property type="entry name" value="F1 ATPase inhibitor, IF1, C-terminal domain"/>
    <property type="match status" value="1"/>
</dbReference>
<dbReference type="PANTHER" id="PTHR48417:SF1">
    <property type="entry name" value="ATP SYNTHASE F1 SUBUNIT EPSILON"/>
    <property type="match status" value="1"/>
</dbReference>
<accession>A0A0P4WEY1</accession>
<dbReference type="PANTHER" id="PTHR48417">
    <property type="entry name" value="ATP SYNTHASE F1 SUBUNIT EPSILON"/>
    <property type="match status" value="1"/>
</dbReference>
<evidence type="ECO:0000256" key="4">
    <source>
        <dbReference type="ARBA" id="ARBA00023054"/>
    </source>
</evidence>